<dbReference type="Proteomes" id="UP000001882">
    <property type="component" value="Chromosome"/>
</dbReference>
<dbReference type="RefSeq" id="WP_012898843.1">
    <property type="nucleotide sequence ID" value="NC_013665.1"/>
</dbReference>
<keyword evidence="2" id="KW-1185">Reference proteome</keyword>
<dbReference type="GeneID" id="8680254"/>
<organism evidence="1 2">
    <name type="scientific">Methanocella paludicola (strain DSM 17711 / JCM 13418 / NBRC 101707 / SANAE)</name>
    <dbReference type="NCBI Taxonomy" id="304371"/>
    <lineage>
        <taxon>Archaea</taxon>
        <taxon>Methanobacteriati</taxon>
        <taxon>Methanobacteriota</taxon>
        <taxon>Stenosarchaea group</taxon>
        <taxon>Methanomicrobia</taxon>
        <taxon>Methanocellales</taxon>
        <taxon>Methanocellaceae</taxon>
        <taxon>Methanocella</taxon>
    </lineage>
</organism>
<reference evidence="1 2" key="1">
    <citation type="journal article" date="2007" name="Appl. Environ. Microbiol.">
        <title>Isolation of key methanogens for global methane emission from rice paddy fields: a novel isolate affiliated with the clone cluster rice cluster I.</title>
        <authorList>
            <person name="Sakai S."/>
            <person name="Imachi H."/>
            <person name="Sekiguchi Y."/>
            <person name="Ohashi A."/>
            <person name="Harada H."/>
            <person name="Kamagata Y."/>
        </authorList>
    </citation>
    <scope>NUCLEOTIDE SEQUENCE [LARGE SCALE GENOMIC DNA]</scope>
    <source>
        <strain evidence="2">DSM 17711 / JCM 13418 / NBRC 101707 / SANAE</strain>
    </source>
</reference>
<dbReference type="STRING" id="304371.MCP_0091"/>
<dbReference type="EMBL" id="AP011532">
    <property type="protein sequence ID" value="BAI60163.1"/>
    <property type="molecule type" value="Genomic_DNA"/>
</dbReference>
<dbReference type="SUPFAM" id="SSF46785">
    <property type="entry name" value="Winged helix' DNA-binding domain"/>
    <property type="match status" value="1"/>
</dbReference>
<reference evidence="1 2" key="2">
    <citation type="journal article" date="2008" name="Int. J. Syst. Evol. Microbiol.">
        <title>Methanocella paludicola gen. nov., sp. nov., a methane-producing archaeon, the first isolate of the lineage 'Rice Cluster I', and proposal of the new archaeal order Methanocellales ord. nov.</title>
        <authorList>
            <person name="Sakai S."/>
            <person name="Imachi H."/>
            <person name="Hanada S."/>
            <person name="Ohashi A."/>
            <person name="Harada H."/>
            <person name="Kamagata Y."/>
        </authorList>
    </citation>
    <scope>NUCLEOTIDE SEQUENCE [LARGE SCALE GENOMIC DNA]</scope>
    <source>
        <strain evidence="2">DSM 17711 / JCM 13418 / NBRC 101707 / SANAE</strain>
    </source>
</reference>
<dbReference type="KEGG" id="mpd:MCP_0091"/>
<dbReference type="InParanoid" id="D1YUP1"/>
<accession>D1YUP1</accession>
<name>D1YUP1_METPS</name>
<dbReference type="InterPro" id="IPR036390">
    <property type="entry name" value="WH_DNA-bd_sf"/>
</dbReference>
<dbReference type="InterPro" id="IPR036388">
    <property type="entry name" value="WH-like_DNA-bd_sf"/>
</dbReference>
<gene>
    <name evidence="1" type="ordered locus">MCP_0091</name>
</gene>
<dbReference type="AlphaFoldDB" id="D1YUP1"/>
<evidence type="ECO:0000313" key="1">
    <source>
        <dbReference type="EMBL" id="BAI60163.1"/>
    </source>
</evidence>
<evidence type="ECO:0008006" key="3">
    <source>
        <dbReference type="Google" id="ProtNLM"/>
    </source>
</evidence>
<protein>
    <recommendedName>
        <fullName evidence="3">HTH arsR-type domain-containing protein</fullName>
    </recommendedName>
</protein>
<dbReference type="OrthoDB" id="146593at2157"/>
<reference evidence="2" key="3">
    <citation type="journal article" date="2011" name="PLoS ONE">
        <title>Genome sequence of a mesophilic hydrogenotrophic methanogen Methanocella paludicola, the first cultivated representative of the order Methanocellales.</title>
        <authorList>
            <person name="Sakai S."/>
            <person name="Takaki Y."/>
            <person name="Shimamura S."/>
            <person name="Sekine M."/>
            <person name="Tajima T."/>
            <person name="Kosugi H."/>
            <person name="Ichikawa N."/>
            <person name="Tasumi E."/>
            <person name="Hiraki A.T."/>
            <person name="Shimizu A."/>
            <person name="Kato Y."/>
            <person name="Nishiko R."/>
            <person name="Mori K."/>
            <person name="Fujita N."/>
            <person name="Imachi H."/>
            <person name="Takai K."/>
        </authorList>
    </citation>
    <scope>NUCLEOTIDE SEQUENCE [LARGE SCALE GENOMIC DNA]</scope>
    <source>
        <strain evidence="2">DSM 17711 / JCM 13418 / NBRC 101707 / SANAE</strain>
    </source>
</reference>
<evidence type="ECO:0000313" key="2">
    <source>
        <dbReference type="Proteomes" id="UP000001882"/>
    </source>
</evidence>
<dbReference type="eggNOG" id="arCOG01207">
    <property type="taxonomic scope" value="Archaea"/>
</dbReference>
<dbReference type="Gene3D" id="1.10.10.10">
    <property type="entry name" value="Winged helix-like DNA-binding domain superfamily/Winged helix DNA-binding domain"/>
    <property type="match status" value="1"/>
</dbReference>
<sequence>MTVPTSPLVEIFGQNSSAQLIVYLVFNHGNEFNIADVAERLKISKPKVNKMKDGLLKYKVIHETRKVGKTSYYRYDRNSKMGKTLYDLVFNAGTSEHAMNMAHATATPTPKKNKDDCGGKIIIA</sequence>
<proteinExistence type="predicted"/>